<accession>A0A0F9LUX9</accession>
<protein>
    <submittedName>
        <fullName evidence="1">Uncharacterized protein</fullName>
    </submittedName>
</protein>
<proteinExistence type="predicted"/>
<name>A0A0F9LUX9_9ZZZZ</name>
<dbReference type="EMBL" id="LAZR01005558">
    <property type="protein sequence ID" value="KKM98949.1"/>
    <property type="molecule type" value="Genomic_DNA"/>
</dbReference>
<dbReference type="AlphaFoldDB" id="A0A0F9LUX9"/>
<reference evidence="1" key="1">
    <citation type="journal article" date="2015" name="Nature">
        <title>Complex archaea that bridge the gap between prokaryotes and eukaryotes.</title>
        <authorList>
            <person name="Spang A."/>
            <person name="Saw J.H."/>
            <person name="Jorgensen S.L."/>
            <person name="Zaremba-Niedzwiedzka K."/>
            <person name="Martijn J."/>
            <person name="Lind A.E."/>
            <person name="van Eijk R."/>
            <person name="Schleper C."/>
            <person name="Guy L."/>
            <person name="Ettema T.J."/>
        </authorList>
    </citation>
    <scope>NUCLEOTIDE SEQUENCE</scope>
</reference>
<organism evidence="1">
    <name type="scientific">marine sediment metagenome</name>
    <dbReference type="NCBI Taxonomy" id="412755"/>
    <lineage>
        <taxon>unclassified sequences</taxon>
        <taxon>metagenomes</taxon>
        <taxon>ecological metagenomes</taxon>
    </lineage>
</organism>
<comment type="caution">
    <text evidence="1">The sequence shown here is derived from an EMBL/GenBank/DDBJ whole genome shotgun (WGS) entry which is preliminary data.</text>
</comment>
<evidence type="ECO:0000313" key="1">
    <source>
        <dbReference type="EMBL" id="KKM98949.1"/>
    </source>
</evidence>
<sequence>MLEICGAGHTACFRCQAEDVVRVARLIRAALGEKA</sequence>
<gene>
    <name evidence="1" type="ORF">LCGC14_1152880</name>
</gene>